<dbReference type="InParanoid" id="A0A158NEP0"/>
<reference evidence="3" key="1">
    <citation type="journal article" date="2011" name="PLoS Genet.">
        <title>The genome sequence of the leaf-cutter ant Atta cephalotes reveals insights into its obligate symbiotic lifestyle.</title>
        <authorList>
            <person name="Suen G."/>
            <person name="Teiling C."/>
            <person name="Li L."/>
            <person name="Holt C."/>
            <person name="Abouheif E."/>
            <person name="Bornberg-Bauer E."/>
            <person name="Bouffard P."/>
            <person name="Caldera E.J."/>
            <person name="Cash E."/>
            <person name="Cavanaugh A."/>
            <person name="Denas O."/>
            <person name="Elhaik E."/>
            <person name="Fave M.J."/>
            <person name="Gadau J."/>
            <person name="Gibson J.D."/>
            <person name="Graur D."/>
            <person name="Grubbs K.J."/>
            <person name="Hagen D.E."/>
            <person name="Harkins T.T."/>
            <person name="Helmkampf M."/>
            <person name="Hu H."/>
            <person name="Johnson B.R."/>
            <person name="Kim J."/>
            <person name="Marsh S.E."/>
            <person name="Moeller J.A."/>
            <person name="Munoz-Torres M.C."/>
            <person name="Murphy M.C."/>
            <person name="Naughton M.C."/>
            <person name="Nigam S."/>
            <person name="Overson R."/>
            <person name="Rajakumar R."/>
            <person name="Reese J.T."/>
            <person name="Scott J.J."/>
            <person name="Smith C.R."/>
            <person name="Tao S."/>
            <person name="Tsutsui N.D."/>
            <person name="Viljakainen L."/>
            <person name="Wissler L."/>
            <person name="Yandell M.D."/>
            <person name="Zimmer F."/>
            <person name="Taylor J."/>
            <person name="Slater S.C."/>
            <person name="Clifton S.W."/>
            <person name="Warren W.C."/>
            <person name="Elsik C.G."/>
            <person name="Smith C.D."/>
            <person name="Weinstock G.M."/>
            <person name="Gerardo N.M."/>
            <person name="Currie C.R."/>
        </authorList>
    </citation>
    <scope>NUCLEOTIDE SEQUENCE [LARGE SCALE GENOMIC DNA]</scope>
</reference>
<dbReference type="KEGG" id="acep:105619077"/>
<dbReference type="EMBL" id="ADTU01013601">
    <property type="status" value="NOT_ANNOTATED_CDS"/>
    <property type="molecule type" value="Genomic_DNA"/>
</dbReference>
<evidence type="ECO:0008006" key="4">
    <source>
        <dbReference type="Google" id="ProtNLM"/>
    </source>
</evidence>
<dbReference type="Proteomes" id="UP000005205">
    <property type="component" value="Unassembled WGS sequence"/>
</dbReference>
<keyword evidence="3" id="KW-1185">Reference proteome</keyword>
<dbReference type="AlphaFoldDB" id="A0A158NEP0"/>
<protein>
    <recommendedName>
        <fullName evidence="4">Kinetochore protein SPC25</fullName>
    </recommendedName>
</protein>
<name>A0A158NEP0_ATTCE</name>
<evidence type="ECO:0000313" key="3">
    <source>
        <dbReference type="Proteomes" id="UP000005205"/>
    </source>
</evidence>
<evidence type="ECO:0000313" key="2">
    <source>
        <dbReference type="EnsemblMetazoa" id="XP_012055998.1"/>
    </source>
</evidence>
<evidence type="ECO:0000256" key="1">
    <source>
        <dbReference type="SAM" id="Coils"/>
    </source>
</evidence>
<reference evidence="2" key="2">
    <citation type="submission" date="2016-04" db="UniProtKB">
        <authorList>
            <consortium name="EnsemblMetazoa"/>
        </authorList>
    </citation>
    <scope>IDENTIFICATION</scope>
</reference>
<dbReference type="OrthoDB" id="7691513at2759"/>
<proteinExistence type="predicted"/>
<dbReference type="EnsemblMetazoa" id="XM_012200608.1">
    <property type="protein sequence ID" value="XP_012055998.1"/>
    <property type="gene ID" value="LOC105619077"/>
</dbReference>
<sequence length="242" mass="28958">MAIEGLKCNVLDIFQSDIFQNNIKDEWISSCREFRLRVDARIEQKHLYEKDCSKKKFVYTDKISELQQEISTAKSDIDSVILQQKITDKKISNMIKSQEDVKDELEKAKARREALLLEMVDIQQEVEERKKKKISQWDAIKRACLKYKVHLDIHINLQEDKNCQFIKISFFTNNEDAKNKYFVQLSYSDNHWTVEQIEPRIKKEHFNKLSIRKDSSEHSRISDITLFLYQVRSIFLKHYMKT</sequence>
<gene>
    <name evidence="2" type="primary">105619077</name>
</gene>
<organism evidence="2 3">
    <name type="scientific">Atta cephalotes</name>
    <name type="common">Leafcutter ant</name>
    <dbReference type="NCBI Taxonomy" id="12957"/>
    <lineage>
        <taxon>Eukaryota</taxon>
        <taxon>Metazoa</taxon>
        <taxon>Ecdysozoa</taxon>
        <taxon>Arthropoda</taxon>
        <taxon>Hexapoda</taxon>
        <taxon>Insecta</taxon>
        <taxon>Pterygota</taxon>
        <taxon>Neoptera</taxon>
        <taxon>Endopterygota</taxon>
        <taxon>Hymenoptera</taxon>
        <taxon>Apocrita</taxon>
        <taxon>Aculeata</taxon>
        <taxon>Formicoidea</taxon>
        <taxon>Formicidae</taxon>
        <taxon>Myrmicinae</taxon>
        <taxon>Atta</taxon>
    </lineage>
</organism>
<keyword evidence="1" id="KW-0175">Coiled coil</keyword>
<accession>A0A158NEP0</accession>
<feature type="coiled-coil region" evidence="1">
    <location>
        <begin position="63"/>
        <end position="132"/>
    </location>
</feature>